<dbReference type="InterPro" id="IPR043128">
    <property type="entry name" value="Rev_trsase/Diguanyl_cyclase"/>
</dbReference>
<sequence>MVKKAIGKWQIYIDFTDLNRACPKDSFPLPRIDHLVDATTGYELLSFMDAFFGYNQIKMYPDNEEKTSFITEHDTYCNQVMPFGLKNVGATYQCLVNKEFKDQMGRNVEAYVDDMVVKILKVETHISDLAETFDTLWRYNMKLNPNKCALASHQANFWASSSLREALRLTPRKYKPY</sequence>
<dbReference type="RefSeq" id="XP_019051960.1">
    <property type="nucleotide sequence ID" value="XM_019196415.1"/>
</dbReference>
<accession>A0A1U8Q1P5</accession>
<keyword evidence="2" id="KW-1185">Reference proteome</keyword>
<dbReference type="STRING" id="4432.A0A1U8Q1P5"/>
<evidence type="ECO:0000259" key="1">
    <source>
        <dbReference type="Pfam" id="PF00078"/>
    </source>
</evidence>
<gene>
    <name evidence="3" type="primary">LOC109114174</name>
</gene>
<dbReference type="KEGG" id="nnu:109114174"/>
<dbReference type="GeneID" id="109114174"/>
<dbReference type="CDD" id="cd01647">
    <property type="entry name" value="RT_LTR"/>
    <property type="match status" value="1"/>
</dbReference>
<dbReference type="Proteomes" id="UP000189703">
    <property type="component" value="Unplaced"/>
</dbReference>
<dbReference type="OrthoDB" id="6508513at2759"/>
<dbReference type="SUPFAM" id="SSF56672">
    <property type="entry name" value="DNA/RNA polymerases"/>
    <property type="match status" value="1"/>
</dbReference>
<organism evidence="2 3">
    <name type="scientific">Nelumbo nucifera</name>
    <name type="common">Sacred lotus</name>
    <dbReference type="NCBI Taxonomy" id="4432"/>
    <lineage>
        <taxon>Eukaryota</taxon>
        <taxon>Viridiplantae</taxon>
        <taxon>Streptophyta</taxon>
        <taxon>Embryophyta</taxon>
        <taxon>Tracheophyta</taxon>
        <taxon>Spermatophyta</taxon>
        <taxon>Magnoliopsida</taxon>
        <taxon>Proteales</taxon>
        <taxon>Nelumbonaceae</taxon>
        <taxon>Nelumbo</taxon>
    </lineage>
</organism>
<feature type="domain" description="Reverse transcriptase" evidence="1">
    <location>
        <begin position="3"/>
        <end position="157"/>
    </location>
</feature>
<dbReference type="OMA" id="SHQANFW"/>
<proteinExistence type="predicted"/>
<dbReference type="Pfam" id="PF00078">
    <property type="entry name" value="RVT_1"/>
    <property type="match status" value="1"/>
</dbReference>
<protein>
    <submittedName>
        <fullName evidence="3">Uncharacterized protein LOC109114174</fullName>
    </submittedName>
</protein>
<dbReference type="PANTHER" id="PTHR24559:SF430">
    <property type="entry name" value="RNA-DIRECTED DNA POLYMERASE"/>
    <property type="match status" value="1"/>
</dbReference>
<dbReference type="InParanoid" id="A0A1U8Q1P5"/>
<dbReference type="InterPro" id="IPR043502">
    <property type="entry name" value="DNA/RNA_pol_sf"/>
</dbReference>
<dbReference type="InterPro" id="IPR000477">
    <property type="entry name" value="RT_dom"/>
</dbReference>
<dbReference type="AlphaFoldDB" id="A0A1U8Q1P5"/>
<name>A0A1U8Q1P5_NELNU</name>
<evidence type="ECO:0000313" key="2">
    <source>
        <dbReference type="Proteomes" id="UP000189703"/>
    </source>
</evidence>
<dbReference type="PANTHER" id="PTHR24559">
    <property type="entry name" value="TRANSPOSON TY3-I GAG-POL POLYPROTEIN"/>
    <property type="match status" value="1"/>
</dbReference>
<dbReference type="Gene3D" id="3.10.10.10">
    <property type="entry name" value="HIV Type 1 Reverse Transcriptase, subunit A, domain 1"/>
    <property type="match status" value="1"/>
</dbReference>
<reference evidence="3" key="1">
    <citation type="submission" date="2025-08" db="UniProtKB">
        <authorList>
            <consortium name="RefSeq"/>
        </authorList>
    </citation>
    <scope>IDENTIFICATION</scope>
</reference>
<dbReference type="Gene3D" id="3.30.70.270">
    <property type="match status" value="1"/>
</dbReference>
<evidence type="ECO:0000313" key="3">
    <source>
        <dbReference type="RefSeq" id="XP_019051960.1"/>
    </source>
</evidence>
<dbReference type="InterPro" id="IPR053134">
    <property type="entry name" value="RNA-dir_DNA_polymerase"/>
</dbReference>